<keyword evidence="2" id="KW-1185">Reference proteome</keyword>
<sequence length="516" mass="57231">MSKEFFSAHGFTEDPFASTNAADEPLIESYFVDPPFFPAVVGDPRKPKSNVVFAPRGGGKTAQKIMIEKRSAEARSFLCITYDKFPSDGLKRPSDANIDYHLTNINRIILLAIVLELDNLGYAPNNVTELDKKIIVSLSKIYFGKITTEKFKETLNSIKSMGDKAVDAWNKYGGIVASLANVAAGYFGAGKLENPPAGTQTFDDTLKFQFENLIQIALKLQFSSVYILVDRVDELTITASDADKSFEFLQSLLIDLPLLETEGVAFKFFLWDQTKDAYQNAGGRPDRLLEYALDWSVQDLQKVLSRRLQTYSEGKISRFDQLISADAPYDIHSLVAYLAHGSPRDMVRICKKIVDEHTKSGSFRDKIDYRTVKVGISAFSNERARELYGTAFGELKKVGELTFTISSLASDVFRVSTQAVRSKVKNWSSVGAVAKIGDVPNAGNRPLYLFGIVDPRLAMAVQSDASLEEALRAFLMICPHCSALRIAEEGDITCPDCLGNFEAESATTLDHICRKF</sequence>
<name>A0ABQ4T7B0_METOR</name>
<comment type="caution">
    <text evidence="1">The sequence shown here is derived from an EMBL/GenBank/DDBJ whole genome shotgun (WGS) entry which is preliminary data.</text>
</comment>
<organism evidence="1 2">
    <name type="scientific">Methylobacterium organophilum</name>
    <dbReference type="NCBI Taxonomy" id="410"/>
    <lineage>
        <taxon>Bacteria</taxon>
        <taxon>Pseudomonadati</taxon>
        <taxon>Pseudomonadota</taxon>
        <taxon>Alphaproteobacteria</taxon>
        <taxon>Hyphomicrobiales</taxon>
        <taxon>Methylobacteriaceae</taxon>
        <taxon>Methylobacterium</taxon>
    </lineage>
</organism>
<reference evidence="1" key="1">
    <citation type="journal article" date="2021" name="Front. Microbiol.">
        <title>Comprehensive Comparative Genomics and Phenotyping of Methylobacterium Species.</title>
        <authorList>
            <person name="Alessa O."/>
            <person name="Ogura Y."/>
            <person name="Fujitani Y."/>
            <person name="Takami H."/>
            <person name="Hayashi T."/>
            <person name="Sahin N."/>
            <person name="Tani A."/>
        </authorList>
    </citation>
    <scope>NUCLEOTIDE SEQUENCE</scope>
    <source>
        <strain evidence="1">NBRC 15689</strain>
    </source>
</reference>
<evidence type="ECO:0000313" key="1">
    <source>
        <dbReference type="EMBL" id="GJE26349.1"/>
    </source>
</evidence>
<gene>
    <name evidence="1" type="ORF">LKMONMHP_1200</name>
</gene>
<dbReference type="RefSeq" id="WP_238310311.1">
    <property type="nucleotide sequence ID" value="NZ_BPQV01000003.1"/>
</dbReference>
<dbReference type="NCBIfam" id="NF047389">
    <property type="entry name" value="ATPase_Sll1717"/>
    <property type="match status" value="1"/>
</dbReference>
<reference evidence="1" key="2">
    <citation type="submission" date="2021-08" db="EMBL/GenBank/DDBJ databases">
        <authorList>
            <person name="Tani A."/>
            <person name="Ola A."/>
            <person name="Ogura Y."/>
            <person name="Katsura K."/>
            <person name="Hayashi T."/>
        </authorList>
    </citation>
    <scope>NUCLEOTIDE SEQUENCE</scope>
    <source>
        <strain evidence="1">NBRC 15689</strain>
    </source>
</reference>
<dbReference type="EMBL" id="BPQV01000003">
    <property type="protein sequence ID" value="GJE26349.1"/>
    <property type="molecule type" value="Genomic_DNA"/>
</dbReference>
<accession>A0ABQ4T7B0</accession>
<protein>
    <submittedName>
        <fullName evidence="1">Uncharacterized protein</fullName>
    </submittedName>
</protein>
<dbReference type="InterPro" id="IPR059206">
    <property type="entry name" value="Sll1717-like"/>
</dbReference>
<evidence type="ECO:0000313" key="2">
    <source>
        <dbReference type="Proteomes" id="UP001055156"/>
    </source>
</evidence>
<proteinExistence type="predicted"/>
<dbReference type="Proteomes" id="UP001055156">
    <property type="component" value="Unassembled WGS sequence"/>
</dbReference>